<dbReference type="Proteomes" id="UP000429552">
    <property type="component" value="Unassembled WGS sequence"/>
</dbReference>
<feature type="transmembrane region" description="Helical" evidence="3">
    <location>
        <begin position="660"/>
        <end position="680"/>
    </location>
</feature>
<keyword evidence="2" id="KW-0597">Phosphoprotein</keyword>
<gene>
    <name evidence="5" type="ORF">Sliba_71030</name>
</gene>
<proteinExistence type="predicted"/>
<dbReference type="SUPFAM" id="SSF47336">
    <property type="entry name" value="ACP-like"/>
    <property type="match status" value="1"/>
</dbReference>
<dbReference type="AlphaFoldDB" id="A0A640TU86"/>
<dbReference type="InterPro" id="IPR009081">
    <property type="entry name" value="PP-bd_ACP"/>
</dbReference>
<accession>A0A640TU86</accession>
<name>A0A640TU86_STRNI</name>
<keyword evidence="3" id="KW-1133">Transmembrane helix</keyword>
<keyword evidence="1" id="KW-0596">Phosphopantetheine</keyword>
<feature type="transmembrane region" description="Helical" evidence="3">
    <location>
        <begin position="686"/>
        <end position="708"/>
    </location>
</feature>
<dbReference type="SUPFAM" id="SSF51161">
    <property type="entry name" value="Trimeric LpxA-like enzymes"/>
    <property type="match status" value="2"/>
</dbReference>
<feature type="transmembrane region" description="Helical" evidence="3">
    <location>
        <begin position="438"/>
        <end position="460"/>
    </location>
</feature>
<keyword evidence="3" id="KW-0472">Membrane</keyword>
<dbReference type="InterPro" id="IPR020806">
    <property type="entry name" value="PKS_PP-bd"/>
</dbReference>
<feature type="transmembrane region" description="Helical" evidence="3">
    <location>
        <begin position="201"/>
        <end position="221"/>
    </location>
</feature>
<dbReference type="InterPro" id="IPR011004">
    <property type="entry name" value="Trimer_LpxA-like_sf"/>
</dbReference>
<feature type="domain" description="Carrier" evidence="4">
    <location>
        <begin position="50"/>
        <end position="127"/>
    </location>
</feature>
<dbReference type="PROSITE" id="PS50075">
    <property type="entry name" value="CARRIER"/>
    <property type="match status" value="1"/>
</dbReference>
<keyword evidence="3" id="KW-0812">Transmembrane</keyword>
<dbReference type="Pfam" id="PF00550">
    <property type="entry name" value="PP-binding"/>
    <property type="match status" value="1"/>
</dbReference>
<dbReference type="InterPro" id="IPR036736">
    <property type="entry name" value="ACP-like_sf"/>
</dbReference>
<evidence type="ECO:0000259" key="4">
    <source>
        <dbReference type="PROSITE" id="PS50075"/>
    </source>
</evidence>
<dbReference type="Gene3D" id="1.10.1200.10">
    <property type="entry name" value="ACP-like"/>
    <property type="match status" value="1"/>
</dbReference>
<evidence type="ECO:0000313" key="5">
    <source>
        <dbReference type="EMBL" id="GFE26650.1"/>
    </source>
</evidence>
<dbReference type="NCBIfam" id="TIGR02353">
    <property type="entry name" value="NRPS_term_dom"/>
    <property type="match status" value="1"/>
</dbReference>
<dbReference type="GO" id="GO:0031177">
    <property type="term" value="F:phosphopantetheine binding"/>
    <property type="evidence" value="ECO:0007669"/>
    <property type="project" value="InterPro"/>
</dbReference>
<evidence type="ECO:0000256" key="3">
    <source>
        <dbReference type="SAM" id="Phobius"/>
    </source>
</evidence>
<evidence type="ECO:0000256" key="2">
    <source>
        <dbReference type="ARBA" id="ARBA00022553"/>
    </source>
</evidence>
<feature type="transmembrane region" description="Helical" evidence="3">
    <location>
        <begin position="398"/>
        <end position="418"/>
    </location>
</feature>
<dbReference type="GO" id="GO:0017000">
    <property type="term" value="P:antibiotic biosynthetic process"/>
    <property type="evidence" value="ECO:0007669"/>
    <property type="project" value="UniProtKB-ARBA"/>
</dbReference>
<sequence>MRRGPSAYGTEVPDDSGRRFFREAAMVGKPVEELTSYPEESSAGRCGVDAPAPDVEGALAATLAEVMGTGQTPVDRHFFDDLGADSLVMAHFCARVRKRADLPPVSMKDIYRYPTIRALATALADSTSSFPAEAPPPAPAAAPAPPPAPAFAGTARYVLCGALQLLTFLGYSCLVAVLTAWGYEWIAAGTGLFDSYLRSVLWGAAGLLLLCAFPVLVKWVLIGRWKPQQFPVWSLPYVRFWVVKTLIRANPLVVFVGSPLYTLYLRALGAKVGRGVAVFSRNVPVCTDLLAVGDGTVIRKDSFLNCYRAQAGLIETGAVVLGQNVVISEATVLDIDTALGDGAQLGHASSLHSGQMVPDGERWHGSPAQRTGTEVDFRAVDPAVCGAVRRTVHSFLQLATLLLLYVPLAVGGVGILLAEAPQLSAVLEPGPTALTHGTFYVDALVVSLLFFAAVPLGLLFQATVPRLLSRTITPGKVYPLYGFHYGVHRLIALTTNRKFLMRLFGDSSAIVHYLRCLGYDLSRIEQTGSNFGTEVKHETPYLSSVGSGTMVADGLSVMNADFSDTSFRVSRTSIGPRNFLGNRIAYPSRGKTGDNCLLATKVMVPVDGEVREGVGLLGSPSFEIPRSVQRDSTFDQLKDGAQLSRHLAAKNRHNAATMGLYLLVRWLYFYWFTLLVAVSAELYDSLGALAIALGNVLVLLSGVVYFVLVERIVTVFRPLVPLFCSIYDPRFWRRERFWKVPAETYLLLFNGTPFKNLIWRLLGVRIGSKVFDDGCYLTERTLVAIGDGCTLNAGSVVQCHSQEDGTFKSDRSTIAAGCTLGVGAFVHYGVAMGDGAVLAPDSFLMKGEAVPPDAHWGGNPARQICGRDAGEGWR</sequence>
<evidence type="ECO:0000256" key="1">
    <source>
        <dbReference type="ARBA" id="ARBA00022450"/>
    </source>
</evidence>
<dbReference type="Gene3D" id="2.160.10.10">
    <property type="entry name" value="Hexapeptide repeat proteins"/>
    <property type="match status" value="2"/>
</dbReference>
<protein>
    <recommendedName>
        <fullName evidence="4">Carrier domain-containing protein</fullName>
    </recommendedName>
</protein>
<comment type="caution">
    <text evidence="5">The sequence shown here is derived from an EMBL/GenBank/DDBJ whole genome shotgun (WGS) entry which is preliminary data.</text>
</comment>
<feature type="transmembrane region" description="Helical" evidence="3">
    <location>
        <begin position="157"/>
        <end position="181"/>
    </location>
</feature>
<organism evidence="5 6">
    <name type="scientific">Streptomyces nigrescens</name>
    <dbReference type="NCBI Taxonomy" id="1920"/>
    <lineage>
        <taxon>Bacteria</taxon>
        <taxon>Bacillati</taxon>
        <taxon>Actinomycetota</taxon>
        <taxon>Actinomycetes</taxon>
        <taxon>Kitasatosporales</taxon>
        <taxon>Streptomycetaceae</taxon>
        <taxon>Streptomyces</taxon>
    </lineage>
</organism>
<dbReference type="EMBL" id="BLIP01000003">
    <property type="protein sequence ID" value="GFE26650.1"/>
    <property type="molecule type" value="Genomic_DNA"/>
</dbReference>
<dbReference type="SMART" id="SM00823">
    <property type="entry name" value="PKS_PP"/>
    <property type="match status" value="1"/>
</dbReference>
<dbReference type="PANTHER" id="PTHR43300">
    <property type="entry name" value="ACETYLTRANSFERASE"/>
    <property type="match status" value="1"/>
</dbReference>
<dbReference type="PANTHER" id="PTHR43300:SF11">
    <property type="entry name" value="ACETYLTRANSFERASE RV3034C-RELATED"/>
    <property type="match status" value="1"/>
</dbReference>
<reference evidence="5 6" key="1">
    <citation type="submission" date="2019-12" db="EMBL/GenBank/DDBJ databases">
        <title>Whole genome shotgun sequence of Streptomyces libani subsp. libani NBRC 13452.</title>
        <authorList>
            <person name="Ichikawa N."/>
            <person name="Kimura A."/>
            <person name="Kitahashi Y."/>
            <person name="Komaki H."/>
            <person name="Tamura T."/>
        </authorList>
    </citation>
    <scope>NUCLEOTIDE SEQUENCE [LARGE SCALE GENOMIC DNA]</scope>
    <source>
        <strain evidence="5 6">NBRC 13452</strain>
    </source>
</reference>
<dbReference type="InterPro" id="IPR050179">
    <property type="entry name" value="Trans_hexapeptide_repeat"/>
</dbReference>
<evidence type="ECO:0000313" key="6">
    <source>
        <dbReference type="Proteomes" id="UP000429552"/>
    </source>
</evidence>
<dbReference type="InterPro" id="IPR012728">
    <property type="entry name" value="Pls/PosA_C"/>
</dbReference>